<dbReference type="Pfam" id="PF11807">
    <property type="entry name" value="UstYa"/>
    <property type="match status" value="1"/>
</dbReference>
<evidence type="ECO:0000256" key="1">
    <source>
        <dbReference type="ARBA" id="ARBA00035112"/>
    </source>
</evidence>
<reference evidence="3" key="1">
    <citation type="journal article" date="2020" name="Stud. Mycol.">
        <title>101 Dothideomycetes genomes: a test case for predicting lifestyles and emergence of pathogens.</title>
        <authorList>
            <person name="Haridas S."/>
            <person name="Albert R."/>
            <person name="Binder M."/>
            <person name="Bloem J."/>
            <person name="Labutti K."/>
            <person name="Salamov A."/>
            <person name="Andreopoulos B."/>
            <person name="Baker S."/>
            <person name="Barry K."/>
            <person name="Bills G."/>
            <person name="Bluhm B."/>
            <person name="Cannon C."/>
            <person name="Castanera R."/>
            <person name="Culley D."/>
            <person name="Daum C."/>
            <person name="Ezra D."/>
            <person name="Gonzalez J."/>
            <person name="Henrissat B."/>
            <person name="Kuo A."/>
            <person name="Liang C."/>
            <person name="Lipzen A."/>
            <person name="Lutzoni F."/>
            <person name="Magnuson J."/>
            <person name="Mondo S."/>
            <person name="Nolan M."/>
            <person name="Ohm R."/>
            <person name="Pangilinan J."/>
            <person name="Park H.-J."/>
            <person name="Ramirez L."/>
            <person name="Alfaro M."/>
            <person name="Sun H."/>
            <person name="Tritt A."/>
            <person name="Yoshinaga Y."/>
            <person name="Zwiers L.-H."/>
            <person name="Turgeon B."/>
            <person name="Goodwin S."/>
            <person name="Spatafora J."/>
            <person name="Crous P."/>
            <person name="Grigoriev I."/>
        </authorList>
    </citation>
    <scope>NUCLEOTIDE SEQUENCE</scope>
    <source>
        <strain evidence="3">CBS 109.77</strain>
    </source>
</reference>
<evidence type="ECO:0000256" key="2">
    <source>
        <dbReference type="SAM" id="Phobius"/>
    </source>
</evidence>
<evidence type="ECO:0000313" key="3">
    <source>
        <dbReference type="EMBL" id="KAF2797884.1"/>
    </source>
</evidence>
<dbReference type="AlphaFoldDB" id="A0A6A6XNQ6"/>
<protein>
    <recommendedName>
        <fullName evidence="5">Tat pathway signal sequence</fullName>
    </recommendedName>
</protein>
<sequence length="296" mass="34602">MAYDNDETSTEKLLESSNESGEWKLRKERLWRSWIWTILNVLLFIISLALFVGRYFADSFMSEVELMKRCSFYSPVFDTIELKTETKMTKGGLFETRNAPSIYRNGVTPNQTVDDAWEQLEYIRVFPITETQVRKLGKDPRWAVKFPLEYGLGENAYMGQIDMFHQIHCLNLLRHLAWTEYDRNGTVKRPYSELHWVHVSHCTDILMQTLMCNGNLDVITYNWAQTGEAPFPDFDVNHKCRDFDAIVAWQEEHSVPLEWGRNVTRPAGAKVLPMPKDWERISASKQEGVDDHDHVD</sequence>
<proteinExistence type="inferred from homology"/>
<dbReference type="GO" id="GO:0043386">
    <property type="term" value="P:mycotoxin biosynthetic process"/>
    <property type="evidence" value="ECO:0007669"/>
    <property type="project" value="InterPro"/>
</dbReference>
<evidence type="ECO:0008006" key="5">
    <source>
        <dbReference type="Google" id="ProtNLM"/>
    </source>
</evidence>
<dbReference type="InterPro" id="IPR021765">
    <property type="entry name" value="UstYa-like"/>
</dbReference>
<keyword evidence="4" id="KW-1185">Reference proteome</keyword>
<dbReference type="Proteomes" id="UP000799757">
    <property type="component" value="Unassembled WGS sequence"/>
</dbReference>
<keyword evidence="2" id="KW-0472">Membrane</keyword>
<feature type="transmembrane region" description="Helical" evidence="2">
    <location>
        <begin position="34"/>
        <end position="57"/>
    </location>
</feature>
<evidence type="ECO:0000313" key="4">
    <source>
        <dbReference type="Proteomes" id="UP000799757"/>
    </source>
</evidence>
<dbReference type="EMBL" id="MU001796">
    <property type="protein sequence ID" value="KAF2797884.1"/>
    <property type="molecule type" value="Genomic_DNA"/>
</dbReference>
<accession>A0A6A6XNQ6</accession>
<organism evidence="3 4">
    <name type="scientific">Melanomma pulvis-pyrius CBS 109.77</name>
    <dbReference type="NCBI Taxonomy" id="1314802"/>
    <lineage>
        <taxon>Eukaryota</taxon>
        <taxon>Fungi</taxon>
        <taxon>Dikarya</taxon>
        <taxon>Ascomycota</taxon>
        <taxon>Pezizomycotina</taxon>
        <taxon>Dothideomycetes</taxon>
        <taxon>Pleosporomycetidae</taxon>
        <taxon>Pleosporales</taxon>
        <taxon>Melanommataceae</taxon>
        <taxon>Melanomma</taxon>
    </lineage>
</organism>
<keyword evidence="2" id="KW-0812">Transmembrane</keyword>
<dbReference type="OrthoDB" id="3687641at2759"/>
<comment type="similarity">
    <text evidence="1">Belongs to the ustYa family.</text>
</comment>
<keyword evidence="2" id="KW-1133">Transmembrane helix</keyword>
<dbReference type="PANTHER" id="PTHR33365:SF14">
    <property type="entry name" value="TAT PATHWAY SIGNAL SEQUENCE"/>
    <property type="match status" value="1"/>
</dbReference>
<gene>
    <name evidence="3" type="ORF">K505DRAFT_358014</name>
</gene>
<name>A0A6A6XNQ6_9PLEO</name>
<dbReference type="PANTHER" id="PTHR33365">
    <property type="entry name" value="YALI0B05434P"/>
    <property type="match status" value="1"/>
</dbReference>